<dbReference type="PROSITE" id="PS50928">
    <property type="entry name" value="ABC_TM1"/>
    <property type="match status" value="1"/>
</dbReference>
<evidence type="ECO:0000256" key="6">
    <source>
        <dbReference type="ARBA" id="ARBA00023136"/>
    </source>
</evidence>
<comment type="caution">
    <text evidence="9">The sequence shown here is derived from an EMBL/GenBank/DDBJ whole genome shotgun (WGS) entry which is preliminary data.</text>
</comment>
<evidence type="ECO:0000256" key="5">
    <source>
        <dbReference type="ARBA" id="ARBA00022989"/>
    </source>
</evidence>
<keyword evidence="6 7" id="KW-0472">Membrane</keyword>
<dbReference type="SUPFAM" id="SSF161098">
    <property type="entry name" value="MetI-like"/>
    <property type="match status" value="1"/>
</dbReference>
<keyword evidence="5 7" id="KW-1133">Transmembrane helix</keyword>
<feature type="transmembrane region" description="Helical" evidence="7">
    <location>
        <begin position="144"/>
        <end position="162"/>
    </location>
</feature>
<feature type="transmembrane region" description="Helical" evidence="7">
    <location>
        <begin position="183"/>
        <end position="205"/>
    </location>
</feature>
<feature type="transmembrane region" description="Helical" evidence="7">
    <location>
        <begin position="113"/>
        <end position="132"/>
    </location>
</feature>
<keyword evidence="4 7" id="KW-0812">Transmembrane</keyword>
<keyword evidence="2 7" id="KW-0813">Transport</keyword>
<evidence type="ECO:0000313" key="10">
    <source>
        <dbReference type="Proteomes" id="UP001519287"/>
    </source>
</evidence>
<dbReference type="CDD" id="cd06261">
    <property type="entry name" value="TM_PBP2"/>
    <property type="match status" value="1"/>
</dbReference>
<evidence type="ECO:0000256" key="1">
    <source>
        <dbReference type="ARBA" id="ARBA00004651"/>
    </source>
</evidence>
<protein>
    <submittedName>
        <fullName evidence="9">Aldouronate transport system permease protein</fullName>
    </submittedName>
</protein>
<dbReference type="PANTHER" id="PTHR43744:SF9">
    <property type="entry name" value="POLYGALACTURONAN_RHAMNOGALACTURONAN TRANSPORT SYSTEM PERMEASE PROTEIN YTCP"/>
    <property type="match status" value="1"/>
</dbReference>
<organism evidence="9 10">
    <name type="scientific">Paenibacillus eucommiae</name>
    <dbReference type="NCBI Taxonomy" id="1355755"/>
    <lineage>
        <taxon>Bacteria</taxon>
        <taxon>Bacillati</taxon>
        <taxon>Bacillota</taxon>
        <taxon>Bacilli</taxon>
        <taxon>Bacillales</taxon>
        <taxon>Paenibacillaceae</taxon>
        <taxon>Paenibacillus</taxon>
    </lineage>
</organism>
<evidence type="ECO:0000256" key="3">
    <source>
        <dbReference type="ARBA" id="ARBA00022475"/>
    </source>
</evidence>
<comment type="similarity">
    <text evidence="7">Belongs to the binding-protein-dependent transport system permease family.</text>
</comment>
<feature type="transmembrane region" description="Helical" evidence="7">
    <location>
        <begin position="79"/>
        <end position="101"/>
    </location>
</feature>
<evidence type="ECO:0000256" key="2">
    <source>
        <dbReference type="ARBA" id="ARBA00022448"/>
    </source>
</evidence>
<feature type="transmembrane region" description="Helical" evidence="7">
    <location>
        <begin position="12"/>
        <end position="36"/>
    </location>
</feature>
<reference evidence="9 10" key="1">
    <citation type="submission" date="2021-03" db="EMBL/GenBank/DDBJ databases">
        <title>Genomic Encyclopedia of Type Strains, Phase IV (KMG-IV): sequencing the most valuable type-strain genomes for metagenomic binning, comparative biology and taxonomic classification.</title>
        <authorList>
            <person name="Goeker M."/>
        </authorList>
    </citation>
    <scope>NUCLEOTIDE SEQUENCE [LARGE SCALE GENOMIC DNA]</scope>
    <source>
        <strain evidence="9 10">DSM 26048</strain>
    </source>
</reference>
<sequence>MQRYKRTFGDWAFDAINNILMIIILCAMIYPFLYIFNYSISNIAYVSGNPLLWPRGVNFEAYKVAFGDPDILRGLVISIARTVLGPALMIAVTTTAGYVISRQDLMWGKFIRKYFVFTMYFSGGIIPGYVLIKELHLTGTFLVYIIPSAAAVFNMILIKTFMEALPRELEESAVIDGANDFQLFVKIMFPLSLPVIAAVTLFASVSQWNAFFDTQLFNSMNPELFPLQYVLYNALQSVSSSSLPDIQTDAAMAMITPQTLKMAMTMITIIPILFVYPLLQKYFIKGLLIGSIKG</sequence>
<dbReference type="Proteomes" id="UP001519287">
    <property type="component" value="Unassembled WGS sequence"/>
</dbReference>
<evidence type="ECO:0000256" key="7">
    <source>
        <dbReference type="RuleBase" id="RU363032"/>
    </source>
</evidence>
<name>A0ABS4IRN2_9BACL</name>
<feature type="domain" description="ABC transmembrane type-1" evidence="8">
    <location>
        <begin position="75"/>
        <end position="279"/>
    </location>
</feature>
<dbReference type="PANTHER" id="PTHR43744">
    <property type="entry name" value="ABC TRANSPORTER PERMEASE PROTEIN MG189-RELATED-RELATED"/>
    <property type="match status" value="1"/>
</dbReference>
<feature type="transmembrane region" description="Helical" evidence="7">
    <location>
        <begin position="262"/>
        <end position="279"/>
    </location>
</feature>
<evidence type="ECO:0000256" key="4">
    <source>
        <dbReference type="ARBA" id="ARBA00022692"/>
    </source>
</evidence>
<evidence type="ECO:0000313" key="9">
    <source>
        <dbReference type="EMBL" id="MBP1990234.1"/>
    </source>
</evidence>
<dbReference type="Gene3D" id="1.10.3720.10">
    <property type="entry name" value="MetI-like"/>
    <property type="match status" value="1"/>
</dbReference>
<keyword evidence="10" id="KW-1185">Reference proteome</keyword>
<accession>A0ABS4IRN2</accession>
<evidence type="ECO:0000259" key="8">
    <source>
        <dbReference type="PROSITE" id="PS50928"/>
    </source>
</evidence>
<gene>
    <name evidence="9" type="ORF">J2Z66_001832</name>
</gene>
<comment type="subcellular location">
    <subcellularLocation>
        <location evidence="1 7">Cell membrane</location>
        <topology evidence="1 7">Multi-pass membrane protein</topology>
    </subcellularLocation>
</comment>
<keyword evidence="3" id="KW-1003">Cell membrane</keyword>
<proteinExistence type="inferred from homology"/>
<dbReference type="RefSeq" id="WP_209971022.1">
    <property type="nucleotide sequence ID" value="NZ_JAGGLB010000004.1"/>
</dbReference>
<dbReference type="InterPro" id="IPR035906">
    <property type="entry name" value="MetI-like_sf"/>
</dbReference>
<dbReference type="InterPro" id="IPR000515">
    <property type="entry name" value="MetI-like"/>
</dbReference>
<dbReference type="Pfam" id="PF00528">
    <property type="entry name" value="BPD_transp_1"/>
    <property type="match status" value="1"/>
</dbReference>
<dbReference type="EMBL" id="JAGGLB010000004">
    <property type="protein sequence ID" value="MBP1990234.1"/>
    <property type="molecule type" value="Genomic_DNA"/>
</dbReference>